<dbReference type="AlphaFoldDB" id="A0A9W9TPX3"/>
<evidence type="ECO:0000256" key="2">
    <source>
        <dbReference type="ARBA" id="ARBA00008837"/>
    </source>
</evidence>
<sequence>MPSQPPLPPLLAPYLSTQQESSLTLVSSILGATSNWLVLRFLHASLSISSNPNSSIGLEESPNGKKKKKVVLVSFLRGWEFWKSEAKRLGLDLARLENKQQFAYVDGLSELFNTSKSSANSVPAFPAGGPARTTLPLRQQPGILPGRTPAPVNPTLGKGNASTPSSVEPGIFKKLHFSGSGITALDNLERDILAVIEKQKTSDDDILLIIDQPDFLLASTGPSQAIGATEMMDWVTGLQQNVHSTVLTLAADSPLLHNASAVGHQMATPIESEHAGFSIGLAHRAQSVMQLRTLETGAARDVSGVLRISRGGGWSTEAEDSLEERELLFYIQRDGGVRVFGRGES</sequence>
<evidence type="ECO:0008006" key="6">
    <source>
        <dbReference type="Google" id="ProtNLM"/>
    </source>
</evidence>
<accession>A0A9W9TPX3</accession>
<evidence type="ECO:0000256" key="1">
    <source>
        <dbReference type="ARBA" id="ARBA00005043"/>
    </source>
</evidence>
<evidence type="ECO:0000256" key="3">
    <source>
        <dbReference type="SAM" id="MobiDB-lite"/>
    </source>
</evidence>
<reference evidence="4" key="1">
    <citation type="submission" date="2022-11" db="EMBL/GenBank/DDBJ databases">
        <authorList>
            <person name="Petersen C."/>
        </authorList>
    </citation>
    <scope>NUCLEOTIDE SEQUENCE</scope>
    <source>
        <strain evidence="4">IBT 23319</strain>
    </source>
</reference>
<dbReference type="Gene3D" id="3.40.50.300">
    <property type="entry name" value="P-loop containing nucleotide triphosphate hydrolases"/>
    <property type="match status" value="1"/>
</dbReference>
<evidence type="ECO:0000313" key="4">
    <source>
        <dbReference type="EMBL" id="KAJ5233963.1"/>
    </source>
</evidence>
<reference evidence="4" key="2">
    <citation type="journal article" date="2023" name="IMA Fungus">
        <title>Comparative genomic study of the Penicillium genus elucidates a diverse pangenome and 15 lateral gene transfer events.</title>
        <authorList>
            <person name="Petersen C."/>
            <person name="Sorensen T."/>
            <person name="Nielsen M.R."/>
            <person name="Sondergaard T.E."/>
            <person name="Sorensen J.L."/>
            <person name="Fitzpatrick D.A."/>
            <person name="Frisvad J.C."/>
            <person name="Nielsen K.L."/>
        </authorList>
    </citation>
    <scope>NUCLEOTIDE SEQUENCE</scope>
    <source>
        <strain evidence="4">IBT 23319</strain>
    </source>
</reference>
<dbReference type="InterPro" id="IPR018627">
    <property type="entry name" value="ELP6"/>
</dbReference>
<dbReference type="OrthoDB" id="9995306at2759"/>
<dbReference type="InterPro" id="IPR027417">
    <property type="entry name" value="P-loop_NTPase"/>
</dbReference>
<dbReference type="GO" id="GO:0033588">
    <property type="term" value="C:elongator holoenzyme complex"/>
    <property type="evidence" value="ECO:0007669"/>
    <property type="project" value="InterPro"/>
</dbReference>
<dbReference type="PANTHER" id="PTHR16184">
    <property type="entry name" value="ELONGATOR COMPLEX PROTEIN 6"/>
    <property type="match status" value="1"/>
</dbReference>
<protein>
    <recommendedName>
        <fullName evidence="6">Elongator complex protein 6</fullName>
    </recommendedName>
</protein>
<comment type="pathway">
    <text evidence="1">tRNA modification; 5-methoxycarbonylmethyl-2-thiouridine-tRNA biosynthesis.</text>
</comment>
<dbReference type="EMBL" id="JAPQKT010000004">
    <property type="protein sequence ID" value="KAJ5233963.1"/>
    <property type="molecule type" value="Genomic_DNA"/>
</dbReference>
<proteinExistence type="inferred from homology"/>
<comment type="similarity">
    <text evidence="2">Belongs to the ELP6 family.</text>
</comment>
<name>A0A9W9TPX3_PENCI</name>
<comment type="caution">
    <text evidence="4">The sequence shown here is derived from an EMBL/GenBank/DDBJ whole genome shotgun (WGS) entry which is preliminary data.</text>
</comment>
<feature type="region of interest" description="Disordered" evidence="3">
    <location>
        <begin position="143"/>
        <end position="165"/>
    </location>
</feature>
<dbReference type="Proteomes" id="UP001147733">
    <property type="component" value="Unassembled WGS sequence"/>
</dbReference>
<dbReference type="RefSeq" id="XP_056501463.1">
    <property type="nucleotide sequence ID" value="XM_056644649.1"/>
</dbReference>
<evidence type="ECO:0000313" key="5">
    <source>
        <dbReference type="Proteomes" id="UP001147733"/>
    </source>
</evidence>
<dbReference type="GeneID" id="81383816"/>
<dbReference type="PANTHER" id="PTHR16184:SF6">
    <property type="entry name" value="ELONGATOR COMPLEX PROTEIN 6"/>
    <property type="match status" value="1"/>
</dbReference>
<gene>
    <name evidence="4" type="ORF">N7469_005729</name>
</gene>
<dbReference type="GO" id="GO:0002098">
    <property type="term" value="P:tRNA wobble uridine modification"/>
    <property type="evidence" value="ECO:0007669"/>
    <property type="project" value="InterPro"/>
</dbReference>
<dbReference type="CDD" id="cd19495">
    <property type="entry name" value="Elp6"/>
    <property type="match status" value="1"/>
</dbReference>
<organism evidence="4 5">
    <name type="scientific">Penicillium citrinum</name>
    <dbReference type="NCBI Taxonomy" id="5077"/>
    <lineage>
        <taxon>Eukaryota</taxon>
        <taxon>Fungi</taxon>
        <taxon>Dikarya</taxon>
        <taxon>Ascomycota</taxon>
        <taxon>Pezizomycotina</taxon>
        <taxon>Eurotiomycetes</taxon>
        <taxon>Eurotiomycetidae</taxon>
        <taxon>Eurotiales</taxon>
        <taxon>Aspergillaceae</taxon>
        <taxon>Penicillium</taxon>
    </lineage>
</organism>
<keyword evidence="5" id="KW-1185">Reference proteome</keyword>